<evidence type="ECO:0000256" key="3">
    <source>
        <dbReference type="SAM" id="MobiDB-lite"/>
    </source>
</evidence>
<evidence type="ECO:0000313" key="5">
    <source>
        <dbReference type="Proteomes" id="UP001162881"/>
    </source>
</evidence>
<evidence type="ECO:0000256" key="2">
    <source>
        <dbReference type="ARBA" id="ARBA00022840"/>
    </source>
</evidence>
<comment type="caution">
    <text evidence="4">The sequence shown here is derived from an EMBL/GenBank/DDBJ whole genome shotgun (WGS) entry which is preliminary data.</text>
</comment>
<keyword evidence="1" id="KW-0547">Nucleotide-binding</keyword>
<evidence type="ECO:0000256" key="1">
    <source>
        <dbReference type="ARBA" id="ARBA00022741"/>
    </source>
</evidence>
<dbReference type="InterPro" id="IPR005702">
    <property type="entry name" value="Wzc-like_C"/>
</dbReference>
<keyword evidence="2" id="KW-0067">ATP-binding</keyword>
<dbReference type="InterPro" id="IPR050445">
    <property type="entry name" value="Bact_polysacc_biosynth/exp"/>
</dbReference>
<evidence type="ECO:0000313" key="4">
    <source>
        <dbReference type="EMBL" id="MCJ2181662.1"/>
    </source>
</evidence>
<organism evidence="4 5">
    <name type="scientific">Novosphingobium organovorum</name>
    <dbReference type="NCBI Taxonomy" id="2930092"/>
    <lineage>
        <taxon>Bacteria</taxon>
        <taxon>Pseudomonadati</taxon>
        <taxon>Pseudomonadota</taxon>
        <taxon>Alphaproteobacteria</taxon>
        <taxon>Sphingomonadales</taxon>
        <taxon>Sphingomonadaceae</taxon>
        <taxon>Novosphingobium</taxon>
    </lineage>
</organism>
<dbReference type="EMBL" id="JALHLF010000006">
    <property type="protein sequence ID" value="MCJ2181662.1"/>
    <property type="molecule type" value="Genomic_DNA"/>
</dbReference>
<reference evidence="4" key="1">
    <citation type="submission" date="2022-03" db="EMBL/GenBank/DDBJ databases">
        <title>Identification of a novel bacterium isolated from mangrove sediments.</title>
        <authorList>
            <person name="Pan X."/>
        </authorList>
    </citation>
    <scope>NUCLEOTIDE SEQUENCE</scope>
    <source>
        <strain evidence="4">B1949</strain>
    </source>
</reference>
<name>A0ABT0B9B4_9SPHN</name>
<protein>
    <submittedName>
        <fullName evidence="4">Capsular biosynthesis protein</fullName>
    </submittedName>
</protein>
<dbReference type="InterPro" id="IPR027417">
    <property type="entry name" value="P-loop_NTPase"/>
</dbReference>
<dbReference type="CDD" id="cd05387">
    <property type="entry name" value="BY-kinase"/>
    <property type="match status" value="1"/>
</dbReference>
<feature type="compositionally biased region" description="Low complexity" evidence="3">
    <location>
        <begin position="104"/>
        <end position="117"/>
    </location>
</feature>
<sequence length="381" mass="39884">MSGDSDMSEQSKKPVPQDTTNGPRDDAPVGGTAPDGEGEGEGAGDASPNPRGSLIERAARRFDFGSFIARPDPLPPEVAAKAAARSKAKIVRNDNAPGARVSEEAAAPTSAPASTPLPVTPPPAAEPDPVVEPVVFSATRHPIDRARLRDSGLIVPEGQVTTLLEEFRIVKRQLLLQAADLRRQKAGPIAQRVLIGSPHPGEGKTYCALNLALSIAAEKESDVLLVDADFAKPSVLSMLGLPGGPGLMDALVDPALDVADFVLGTDIPGLWVLPAGEDTNTDSEYLSSSRAKRVLDRLTQGAPNRIVIFDSPPALAASPAAELAKHVGQAVVIVRADKTGQGALEDAIKLLEGCPNVQLLLNAVQFSPSGRRFGSYYGYKD</sequence>
<feature type="region of interest" description="Disordered" evidence="3">
    <location>
        <begin position="85"/>
        <end position="127"/>
    </location>
</feature>
<dbReference type="PANTHER" id="PTHR32309">
    <property type="entry name" value="TYROSINE-PROTEIN KINASE"/>
    <property type="match status" value="1"/>
</dbReference>
<dbReference type="RefSeq" id="WP_244016786.1">
    <property type="nucleotide sequence ID" value="NZ_JALHLF010000006.1"/>
</dbReference>
<dbReference type="PANTHER" id="PTHR32309:SF31">
    <property type="entry name" value="CAPSULAR EXOPOLYSACCHARIDE FAMILY"/>
    <property type="match status" value="1"/>
</dbReference>
<accession>A0ABT0B9B4</accession>
<feature type="region of interest" description="Disordered" evidence="3">
    <location>
        <begin position="1"/>
        <end position="57"/>
    </location>
</feature>
<dbReference type="Proteomes" id="UP001162881">
    <property type="component" value="Unassembled WGS sequence"/>
</dbReference>
<keyword evidence="5" id="KW-1185">Reference proteome</keyword>
<dbReference type="Gene3D" id="3.40.50.300">
    <property type="entry name" value="P-loop containing nucleotide triphosphate hydrolases"/>
    <property type="match status" value="1"/>
</dbReference>
<proteinExistence type="predicted"/>
<dbReference type="SUPFAM" id="SSF52540">
    <property type="entry name" value="P-loop containing nucleoside triphosphate hydrolases"/>
    <property type="match status" value="1"/>
</dbReference>
<gene>
    <name evidence="4" type="ORF">MTR62_02910</name>
</gene>